<protein>
    <recommendedName>
        <fullName evidence="4 9">Dihydropteroate synthase</fullName>
        <shortName evidence="9">DHPS</shortName>
        <ecNumber evidence="4 9">2.5.1.15</ecNumber>
    </recommendedName>
    <alternativeName>
        <fullName evidence="9">Dihydropteroate pyrophosphorylase</fullName>
    </alternativeName>
</protein>
<dbReference type="SUPFAM" id="SSF51717">
    <property type="entry name" value="Dihydropteroate synthetase-like"/>
    <property type="match status" value="1"/>
</dbReference>
<sequence length="277" mass="29290">MSLLQRLSAAQSPLVMGILNTTPDSFSDGGRHNSFDAALRHAERMLAEGAHIIDVGGESTRPGAPDVSVAEELDRVVPVVEGLRSRFDTLISVDTSAPEVMVATASLGIDLINDVRSLTRPGALAAAVASGLPVCIMHMQGEPRSMQQNPEYQDVVAEVAQWLKIRADECMAAGIKREHLLIDPGFGFGKTAAHNYRLLNELASLQKLGMPLLTGLSRKRMIGDATGIGVAADRVNGSVAGAVICAMKGAAIVRVHDVRETAEAMKVVAATLGEQHV</sequence>
<name>A0A9X3IUH3_9GAMM</name>
<dbReference type="PROSITE" id="PS00792">
    <property type="entry name" value="DHPS_1"/>
    <property type="match status" value="1"/>
</dbReference>
<dbReference type="CDD" id="cd00739">
    <property type="entry name" value="DHPS"/>
    <property type="match status" value="1"/>
</dbReference>
<comment type="similarity">
    <text evidence="9">Belongs to the DHPS family.</text>
</comment>
<keyword evidence="5 9" id="KW-0808">Transferase</keyword>
<accession>A0A9X3IUH3</accession>
<proteinExistence type="inferred from homology"/>
<dbReference type="PROSITE" id="PS50972">
    <property type="entry name" value="PTERIN_BINDING"/>
    <property type="match status" value="1"/>
</dbReference>
<dbReference type="InterPro" id="IPR011005">
    <property type="entry name" value="Dihydropteroate_synth-like_sf"/>
</dbReference>
<evidence type="ECO:0000313" key="11">
    <source>
        <dbReference type="EMBL" id="MCY0966969.1"/>
    </source>
</evidence>
<dbReference type="EC" id="2.5.1.15" evidence="4 9"/>
<feature type="domain" description="Pterin-binding" evidence="10">
    <location>
        <begin position="13"/>
        <end position="266"/>
    </location>
</feature>
<evidence type="ECO:0000256" key="1">
    <source>
        <dbReference type="ARBA" id="ARBA00000012"/>
    </source>
</evidence>
<dbReference type="RefSeq" id="WP_283175176.1">
    <property type="nucleotide sequence ID" value="NZ_JAPNOA010000058.1"/>
</dbReference>
<keyword evidence="7 9" id="KW-0460">Magnesium</keyword>
<keyword evidence="8 9" id="KW-0289">Folate biosynthesis</keyword>
<evidence type="ECO:0000256" key="6">
    <source>
        <dbReference type="ARBA" id="ARBA00022723"/>
    </source>
</evidence>
<reference evidence="11" key="1">
    <citation type="submission" date="2022-11" db="EMBL/GenBank/DDBJ databases">
        <title>Parathalassolutuus dongxingensis gen. nov., sp. nov., a novel member of family Oceanospirillaceae isolated from a coastal shrimp pond in Guangxi, China.</title>
        <authorList>
            <person name="Chen H."/>
        </authorList>
    </citation>
    <scope>NUCLEOTIDE SEQUENCE</scope>
    <source>
        <strain evidence="11">G-43</strain>
    </source>
</reference>
<evidence type="ECO:0000313" key="12">
    <source>
        <dbReference type="Proteomes" id="UP001150830"/>
    </source>
</evidence>
<dbReference type="PANTHER" id="PTHR20941">
    <property type="entry name" value="FOLATE SYNTHESIS PROTEINS"/>
    <property type="match status" value="1"/>
</dbReference>
<comment type="catalytic activity">
    <reaction evidence="1">
        <text>(7,8-dihydropterin-6-yl)methyl diphosphate + 4-aminobenzoate = 7,8-dihydropteroate + diphosphate</text>
        <dbReference type="Rhea" id="RHEA:19949"/>
        <dbReference type="ChEBI" id="CHEBI:17836"/>
        <dbReference type="ChEBI" id="CHEBI:17839"/>
        <dbReference type="ChEBI" id="CHEBI:33019"/>
        <dbReference type="ChEBI" id="CHEBI:72950"/>
        <dbReference type="EC" id="2.5.1.15"/>
    </reaction>
</comment>
<keyword evidence="12" id="KW-1185">Reference proteome</keyword>
<comment type="function">
    <text evidence="9">Catalyzes the condensation of para-aminobenzoate (pABA) with 6-hydroxymethyl-7,8-dihydropterin diphosphate (DHPt-PP) to form 7,8-dihydropteroate (H2Pte), the immediate precursor of folate derivatives.</text>
</comment>
<dbReference type="GO" id="GO:0046872">
    <property type="term" value="F:metal ion binding"/>
    <property type="evidence" value="ECO:0007669"/>
    <property type="project" value="UniProtKB-KW"/>
</dbReference>
<dbReference type="PROSITE" id="PS00793">
    <property type="entry name" value="DHPS_2"/>
    <property type="match status" value="1"/>
</dbReference>
<evidence type="ECO:0000256" key="3">
    <source>
        <dbReference type="ARBA" id="ARBA00004763"/>
    </source>
</evidence>
<dbReference type="GO" id="GO:0005829">
    <property type="term" value="C:cytosol"/>
    <property type="evidence" value="ECO:0007669"/>
    <property type="project" value="TreeGrafter"/>
</dbReference>
<dbReference type="GO" id="GO:0004156">
    <property type="term" value="F:dihydropteroate synthase activity"/>
    <property type="evidence" value="ECO:0007669"/>
    <property type="project" value="UniProtKB-EC"/>
</dbReference>
<keyword evidence="6 9" id="KW-0479">Metal-binding</keyword>
<evidence type="ECO:0000256" key="7">
    <source>
        <dbReference type="ARBA" id="ARBA00022842"/>
    </source>
</evidence>
<comment type="cofactor">
    <cofactor evidence="2 9">
        <name>Mg(2+)</name>
        <dbReference type="ChEBI" id="CHEBI:18420"/>
    </cofactor>
</comment>
<dbReference type="Gene3D" id="3.20.20.20">
    <property type="entry name" value="Dihydropteroate synthase-like"/>
    <property type="match status" value="1"/>
</dbReference>
<dbReference type="NCBIfam" id="TIGR01496">
    <property type="entry name" value="DHPS"/>
    <property type="match status" value="1"/>
</dbReference>
<gene>
    <name evidence="11" type="primary">folP</name>
    <name evidence="11" type="ORF">OUO13_17460</name>
</gene>
<comment type="caution">
    <text evidence="11">The sequence shown here is derived from an EMBL/GenBank/DDBJ whole genome shotgun (WGS) entry which is preliminary data.</text>
</comment>
<evidence type="ECO:0000256" key="2">
    <source>
        <dbReference type="ARBA" id="ARBA00001946"/>
    </source>
</evidence>
<dbReference type="AlphaFoldDB" id="A0A9X3IUH3"/>
<organism evidence="11 12">
    <name type="scientific">Parathalassolituus penaei</name>
    <dbReference type="NCBI Taxonomy" id="2997323"/>
    <lineage>
        <taxon>Bacteria</taxon>
        <taxon>Pseudomonadati</taxon>
        <taxon>Pseudomonadota</taxon>
        <taxon>Gammaproteobacteria</taxon>
        <taxon>Oceanospirillales</taxon>
        <taxon>Oceanospirillaceae</taxon>
        <taxon>Parathalassolituus</taxon>
    </lineage>
</organism>
<dbReference type="InterPro" id="IPR045031">
    <property type="entry name" value="DHP_synth-like"/>
</dbReference>
<evidence type="ECO:0000259" key="10">
    <source>
        <dbReference type="PROSITE" id="PS50972"/>
    </source>
</evidence>
<dbReference type="PANTHER" id="PTHR20941:SF1">
    <property type="entry name" value="FOLIC ACID SYNTHESIS PROTEIN FOL1"/>
    <property type="match status" value="1"/>
</dbReference>
<dbReference type="InterPro" id="IPR000489">
    <property type="entry name" value="Pterin-binding_dom"/>
</dbReference>
<dbReference type="InterPro" id="IPR006390">
    <property type="entry name" value="DHP_synth_dom"/>
</dbReference>
<dbReference type="EMBL" id="JAPNOA010000058">
    <property type="protein sequence ID" value="MCY0966969.1"/>
    <property type="molecule type" value="Genomic_DNA"/>
</dbReference>
<dbReference type="Pfam" id="PF00809">
    <property type="entry name" value="Pterin_bind"/>
    <property type="match status" value="1"/>
</dbReference>
<comment type="pathway">
    <text evidence="3 9">Cofactor biosynthesis; tetrahydrofolate biosynthesis; 7,8-dihydrofolate from 2-amino-4-hydroxy-6-hydroxymethyl-7,8-dihydropteridine diphosphate and 4-aminobenzoate: step 1/2.</text>
</comment>
<dbReference type="GO" id="GO:0046656">
    <property type="term" value="P:folic acid biosynthetic process"/>
    <property type="evidence" value="ECO:0007669"/>
    <property type="project" value="UniProtKB-KW"/>
</dbReference>
<evidence type="ECO:0000256" key="8">
    <source>
        <dbReference type="ARBA" id="ARBA00022909"/>
    </source>
</evidence>
<evidence type="ECO:0000256" key="4">
    <source>
        <dbReference type="ARBA" id="ARBA00012458"/>
    </source>
</evidence>
<evidence type="ECO:0000256" key="9">
    <source>
        <dbReference type="RuleBase" id="RU361205"/>
    </source>
</evidence>
<dbReference type="Proteomes" id="UP001150830">
    <property type="component" value="Unassembled WGS sequence"/>
</dbReference>
<dbReference type="GO" id="GO:0046654">
    <property type="term" value="P:tetrahydrofolate biosynthetic process"/>
    <property type="evidence" value="ECO:0007669"/>
    <property type="project" value="TreeGrafter"/>
</dbReference>
<evidence type="ECO:0000256" key="5">
    <source>
        <dbReference type="ARBA" id="ARBA00022679"/>
    </source>
</evidence>